<reference evidence="1 2" key="1">
    <citation type="submission" date="2019-04" db="EMBL/GenBank/DDBJ databases">
        <title>Genome sequence of Pelagicola litoralis CL-ES2.</title>
        <authorList>
            <person name="Cao J."/>
        </authorList>
    </citation>
    <scope>NUCLEOTIDE SEQUENCE [LARGE SCALE GENOMIC DNA]</scope>
    <source>
        <strain evidence="1 2">CL-ES2</strain>
    </source>
</reference>
<dbReference type="CDD" id="cd00565">
    <property type="entry name" value="Ubl_ThiS"/>
    <property type="match status" value="1"/>
</dbReference>
<dbReference type="AlphaFoldDB" id="A0A4U7N8L9"/>
<dbReference type="InterPro" id="IPR012675">
    <property type="entry name" value="Beta-grasp_dom_sf"/>
</dbReference>
<accession>A0A4U7N8L9</accession>
<dbReference type="InterPro" id="IPR010035">
    <property type="entry name" value="Thi_S"/>
</dbReference>
<dbReference type="SUPFAM" id="SSF54285">
    <property type="entry name" value="MoaD/ThiS"/>
    <property type="match status" value="1"/>
</dbReference>
<proteinExistence type="predicted"/>
<dbReference type="PANTHER" id="PTHR34472:SF1">
    <property type="entry name" value="SULFUR CARRIER PROTEIN THIS"/>
    <property type="match status" value="1"/>
</dbReference>
<dbReference type="OrthoDB" id="197113at2"/>
<dbReference type="PANTHER" id="PTHR34472">
    <property type="entry name" value="SULFUR CARRIER PROTEIN THIS"/>
    <property type="match status" value="1"/>
</dbReference>
<dbReference type="EMBL" id="SULI01000001">
    <property type="protein sequence ID" value="TKZ22300.1"/>
    <property type="molecule type" value="Genomic_DNA"/>
</dbReference>
<gene>
    <name evidence="1" type="primary">thiS</name>
    <name evidence="1" type="ORF">FAP39_00030</name>
</gene>
<dbReference type="Pfam" id="PF02597">
    <property type="entry name" value="ThiS"/>
    <property type="match status" value="1"/>
</dbReference>
<dbReference type="InterPro" id="IPR003749">
    <property type="entry name" value="ThiS/MoaD-like"/>
</dbReference>
<evidence type="ECO:0000313" key="1">
    <source>
        <dbReference type="EMBL" id="TKZ22300.1"/>
    </source>
</evidence>
<sequence>MKIFVNAQQHDIMGQTLAVALTELGLDSPAIATALNGSFVPRQNRETTSLAAGDRLEVLAPMQGG</sequence>
<dbReference type="InterPro" id="IPR016155">
    <property type="entry name" value="Mopterin_synth/thiamin_S_b"/>
</dbReference>
<dbReference type="Gene3D" id="3.10.20.30">
    <property type="match status" value="1"/>
</dbReference>
<comment type="caution">
    <text evidence="1">The sequence shown here is derived from an EMBL/GenBank/DDBJ whole genome shotgun (WGS) entry which is preliminary data.</text>
</comment>
<name>A0A4U7N8L9_9RHOB</name>
<keyword evidence="2" id="KW-1185">Reference proteome</keyword>
<dbReference type="Proteomes" id="UP000306575">
    <property type="component" value="Unassembled WGS sequence"/>
</dbReference>
<evidence type="ECO:0000313" key="2">
    <source>
        <dbReference type="Proteomes" id="UP000306575"/>
    </source>
</evidence>
<dbReference type="NCBIfam" id="TIGR01683">
    <property type="entry name" value="thiS"/>
    <property type="match status" value="1"/>
</dbReference>
<protein>
    <submittedName>
        <fullName evidence="1">Sulfur carrier protein ThiS</fullName>
    </submittedName>
</protein>
<organism evidence="1 2">
    <name type="scientific">Shimia litoralis</name>
    <dbReference type="NCBI Taxonomy" id="420403"/>
    <lineage>
        <taxon>Bacteria</taxon>
        <taxon>Pseudomonadati</taxon>
        <taxon>Pseudomonadota</taxon>
        <taxon>Alphaproteobacteria</taxon>
        <taxon>Rhodobacterales</taxon>
        <taxon>Roseobacteraceae</taxon>
    </lineage>
</organism>
<dbReference type="RefSeq" id="WP_138014319.1">
    <property type="nucleotide sequence ID" value="NZ_SULI01000001.1"/>
</dbReference>